<proteinExistence type="predicted"/>
<dbReference type="InterPro" id="IPR042204">
    <property type="entry name" value="2Fe-2S-bd_N"/>
</dbReference>
<reference evidence="3 4" key="1">
    <citation type="submission" date="2017-11" db="EMBL/GenBank/DDBJ databases">
        <title>Genomic Encyclopedia of Archaeal and Bacterial Type Strains, Phase II (KMG-II): From Individual Species to Whole Genera.</title>
        <authorList>
            <person name="Goeker M."/>
        </authorList>
    </citation>
    <scope>NUCLEOTIDE SEQUENCE [LARGE SCALE GENOMIC DNA]</scope>
    <source>
        <strain evidence="3 4">DSM 27393</strain>
    </source>
</reference>
<dbReference type="GO" id="GO:0016491">
    <property type="term" value="F:oxidoreductase activity"/>
    <property type="evidence" value="ECO:0007669"/>
    <property type="project" value="UniProtKB-KW"/>
</dbReference>
<dbReference type="SUPFAM" id="SSF54292">
    <property type="entry name" value="2Fe-2S ferredoxin-like"/>
    <property type="match status" value="1"/>
</dbReference>
<dbReference type="InterPro" id="IPR036010">
    <property type="entry name" value="2Fe-2S_ferredoxin-like_sf"/>
</dbReference>
<name>A0A2M9CFB2_9MICO</name>
<dbReference type="Pfam" id="PF13510">
    <property type="entry name" value="Fer2_4"/>
    <property type="match status" value="1"/>
</dbReference>
<gene>
    <name evidence="3" type="ORF">CLV46_0100</name>
</gene>
<protein>
    <submittedName>
        <fullName evidence="3">2Fe-2S iron-sulfur cluster protein</fullName>
    </submittedName>
</protein>
<dbReference type="EMBL" id="PGFF01000001">
    <property type="protein sequence ID" value="PJJ70578.1"/>
    <property type="molecule type" value="Genomic_DNA"/>
</dbReference>
<evidence type="ECO:0000256" key="1">
    <source>
        <dbReference type="ARBA" id="ARBA00023002"/>
    </source>
</evidence>
<comment type="caution">
    <text evidence="3">The sequence shown here is derived from an EMBL/GenBank/DDBJ whole genome shotgun (WGS) entry which is preliminary data.</text>
</comment>
<dbReference type="Gene3D" id="3.10.20.440">
    <property type="entry name" value="2Fe-2S iron-sulphur cluster binding domain, sarcosine oxidase, alpha subunit, N-terminal domain"/>
    <property type="match status" value="1"/>
</dbReference>
<dbReference type="AlphaFoldDB" id="A0A2M9CFB2"/>
<feature type="region of interest" description="Disordered" evidence="2">
    <location>
        <begin position="73"/>
        <end position="99"/>
    </location>
</feature>
<evidence type="ECO:0000256" key="2">
    <source>
        <dbReference type="SAM" id="MobiDB-lite"/>
    </source>
</evidence>
<dbReference type="RefSeq" id="WP_211282114.1">
    <property type="nucleotide sequence ID" value="NZ_PGFF01000001.1"/>
</dbReference>
<organism evidence="3 4">
    <name type="scientific">Diaminobutyricimonas aerilata</name>
    <dbReference type="NCBI Taxonomy" id="1162967"/>
    <lineage>
        <taxon>Bacteria</taxon>
        <taxon>Bacillati</taxon>
        <taxon>Actinomycetota</taxon>
        <taxon>Actinomycetes</taxon>
        <taxon>Micrococcales</taxon>
        <taxon>Microbacteriaceae</taxon>
        <taxon>Diaminobutyricimonas</taxon>
    </lineage>
</organism>
<evidence type="ECO:0000313" key="4">
    <source>
        <dbReference type="Proteomes" id="UP000228758"/>
    </source>
</evidence>
<evidence type="ECO:0000313" key="3">
    <source>
        <dbReference type="EMBL" id="PJJ70578.1"/>
    </source>
</evidence>
<accession>A0A2M9CFB2</accession>
<keyword evidence="1" id="KW-0560">Oxidoreductase</keyword>
<sequence>MSPTDPRAELRFDGTPVPFVPGQSIGAALMANGISSWRTTRVEGRPRGLFCGIGVCFDCLVTVDGQRSQRACVTPAHPGQDVRSADPSTPLPLPGAADE</sequence>
<dbReference type="GO" id="GO:0051536">
    <property type="term" value="F:iron-sulfur cluster binding"/>
    <property type="evidence" value="ECO:0007669"/>
    <property type="project" value="InterPro"/>
</dbReference>
<keyword evidence="4" id="KW-1185">Reference proteome</keyword>
<dbReference type="Proteomes" id="UP000228758">
    <property type="component" value="Unassembled WGS sequence"/>
</dbReference>